<dbReference type="OrthoDB" id="20203at10239"/>
<evidence type="ECO:0000313" key="1">
    <source>
        <dbReference type="EMBL" id="CCM43668.1"/>
    </source>
</evidence>
<evidence type="ECO:0000313" key="2">
    <source>
        <dbReference type="Proteomes" id="UP000001234"/>
    </source>
</evidence>
<accession>K4RM63</accession>
<dbReference type="Pfam" id="PF24599">
    <property type="entry name" value="DUF7621"/>
    <property type="match status" value="1"/>
</dbReference>
<dbReference type="GeneID" id="14296531"/>
<name>K4RM63_9CAUD</name>
<dbReference type="Proteomes" id="UP000001234">
    <property type="component" value="Segment"/>
</dbReference>
<gene>
    <name evidence="1" type="ORF">BN405_2-10_Ab1_orf_124</name>
</gene>
<dbReference type="RefSeq" id="YP_007236945.1">
    <property type="nucleotide sequence ID" value="NC_019918.1"/>
</dbReference>
<dbReference type="KEGG" id="vg:14296531"/>
<dbReference type="InterPro" id="IPR056038">
    <property type="entry name" value="DUF7621"/>
</dbReference>
<protein>
    <submittedName>
        <fullName evidence="1">Uncharacterized protein</fullName>
    </submittedName>
</protein>
<dbReference type="EMBL" id="HE983845">
    <property type="protein sequence ID" value="CCM43668.1"/>
    <property type="molecule type" value="Genomic_DNA"/>
</dbReference>
<keyword evidence="2" id="KW-1185">Reference proteome</keyword>
<organism evidence="1 2">
    <name type="scientific">Pseudomonas phage vB_PaeM_C2-10_Ab1</name>
    <dbReference type="NCBI Taxonomy" id="1231048"/>
    <lineage>
        <taxon>Viruses</taxon>
        <taxon>Duplodnaviria</taxon>
        <taxon>Heunggongvirae</taxon>
        <taxon>Uroviricota</taxon>
        <taxon>Caudoviricetes</taxon>
        <taxon>Vandenendeviridae</taxon>
        <taxon>Skurskavirinae</taxon>
        <taxon>Pakpunavirus</taxon>
        <taxon>Pakpunavirus CAb1</taxon>
    </lineage>
</organism>
<reference evidence="1 2" key="1">
    <citation type="journal article" date="2013" name="PLoS ONE">
        <title>The Susceptibility of Pseudomonas aeruginosa Strains from Cystic Fibrosis Patients to Bacteriophages.</title>
        <authorList>
            <person name="Essoh C."/>
            <person name="Blouin Y."/>
            <person name="Loukou G."/>
            <person name="Cablanmian A."/>
            <person name="Lathro S."/>
            <person name="Kutter E."/>
            <person name="Thien H.V."/>
            <person name="Vergnaud G."/>
            <person name="Pourcel C."/>
        </authorList>
    </citation>
    <scope>NUCLEOTIDE SEQUENCE [LARGE SCALE GENOMIC DNA]</scope>
    <source>
        <strain evidence="1">VB_PaeM_C2-10_Ab1</strain>
    </source>
</reference>
<proteinExistence type="predicted"/>
<sequence>MIARRQRKINRSSGCSFYRISKTARGLTTNRSASKMATSDRGGAMATTEKIIEYVSACIERLQEDVTGYSENFRDRALSNRTGYIHGLITMAEMNEQVSIEDCDKLRAKLREAAEAVLNVLDSKIN</sequence>